<dbReference type="AlphaFoldDB" id="A0A179D110"/>
<dbReference type="Proteomes" id="UP000078390">
    <property type="component" value="Unassembled WGS sequence"/>
</dbReference>
<feature type="transmembrane region" description="Helical" evidence="1">
    <location>
        <begin position="12"/>
        <end position="35"/>
    </location>
</feature>
<keyword evidence="1" id="KW-1133">Transmembrane helix</keyword>
<organism evidence="2 3">
    <name type="scientific">Thermosulfurimonas dismutans</name>
    <dbReference type="NCBI Taxonomy" id="999894"/>
    <lineage>
        <taxon>Bacteria</taxon>
        <taxon>Pseudomonadati</taxon>
        <taxon>Thermodesulfobacteriota</taxon>
        <taxon>Thermodesulfobacteria</taxon>
        <taxon>Thermodesulfobacteriales</taxon>
        <taxon>Thermodesulfobacteriaceae</taxon>
        <taxon>Thermosulfurimonas</taxon>
    </lineage>
</organism>
<keyword evidence="1" id="KW-0812">Transmembrane</keyword>
<evidence type="ECO:0000256" key="1">
    <source>
        <dbReference type="SAM" id="Phobius"/>
    </source>
</evidence>
<sequence length="57" mass="6271">MSSLNGKEKFKFLVGFLSFVALGPFSIIPTLLGLYQVAKNEKKEKEPVIALPLFAVT</sequence>
<reference evidence="2 3" key="1">
    <citation type="submission" date="2016-04" db="EMBL/GenBank/DDBJ databases">
        <title>Genome analysis of Thermosulfurimonas dismutans, the first thermophilic sulfur-disproportionating bacterium of the phylum Thermodesulfobacteria.</title>
        <authorList>
            <person name="Mardanov A.V."/>
            <person name="Beletsky A.V."/>
            <person name="Kadnikov V.V."/>
            <person name="Slobodkin A.I."/>
            <person name="Ravin N.V."/>
        </authorList>
    </citation>
    <scope>NUCLEOTIDE SEQUENCE [LARGE SCALE GENOMIC DNA]</scope>
    <source>
        <strain evidence="2 3">S95</strain>
    </source>
</reference>
<protein>
    <submittedName>
        <fullName evidence="2">Uncharacterized protein</fullName>
    </submittedName>
</protein>
<keyword evidence="3" id="KW-1185">Reference proteome</keyword>
<evidence type="ECO:0000313" key="3">
    <source>
        <dbReference type="Proteomes" id="UP000078390"/>
    </source>
</evidence>
<evidence type="ECO:0000313" key="2">
    <source>
        <dbReference type="EMBL" id="OAQ19747.1"/>
    </source>
</evidence>
<gene>
    <name evidence="2" type="ORF">TDIS_2161</name>
</gene>
<name>A0A179D110_9BACT</name>
<dbReference type="EMBL" id="LWLG01000055">
    <property type="protein sequence ID" value="OAQ19747.1"/>
    <property type="molecule type" value="Genomic_DNA"/>
</dbReference>
<accession>A0A179D110</accession>
<proteinExistence type="predicted"/>
<comment type="caution">
    <text evidence="2">The sequence shown here is derived from an EMBL/GenBank/DDBJ whole genome shotgun (WGS) entry which is preliminary data.</text>
</comment>
<keyword evidence="1" id="KW-0472">Membrane</keyword>